<evidence type="ECO:0000256" key="5">
    <source>
        <dbReference type="ARBA" id="ARBA00023163"/>
    </source>
</evidence>
<proteinExistence type="inferred from homology"/>
<evidence type="ECO:0000256" key="4">
    <source>
        <dbReference type="ARBA" id="ARBA00023159"/>
    </source>
</evidence>
<comment type="caution">
    <text evidence="7">The sequence shown here is derived from an EMBL/GenBank/DDBJ whole genome shotgun (WGS) entry which is preliminary data.</text>
</comment>
<sequence>MELRQLRYFVAIVDHGSLSRAARVLHIVQPALTQQIQQLEEELGASLLHRSAQGMQATDAGKIFYEHALAILKQIADAKSAVAQSTDKPTGTVALGIPQSASGALAFPLLTAVRAAYPDIVFQLTEELTGNLTEQLASGRLNLAILFDDGQLGKFHTKTLVEEQMMYITRANSQFACKRKSITLDKVLQSPLILPSIQHGVRPRIEQVVRAQGKQIENVIDITSIAILKSAILADMGATILPISPFFAEIQRGEMCATPISDVTLSRTVSLCASKNIPLTNAAMAVERLVLDVSRDLCESGRWLGAKSLAEMKPVKSCSPSN</sequence>
<dbReference type="Pfam" id="PF03466">
    <property type="entry name" value="LysR_substrate"/>
    <property type="match status" value="1"/>
</dbReference>
<dbReference type="FunFam" id="1.10.10.10:FF:000001">
    <property type="entry name" value="LysR family transcriptional regulator"/>
    <property type="match status" value="1"/>
</dbReference>
<dbReference type="GO" id="GO:0003677">
    <property type="term" value="F:DNA binding"/>
    <property type="evidence" value="ECO:0007669"/>
    <property type="project" value="UniProtKB-KW"/>
</dbReference>
<protein>
    <submittedName>
        <fullName evidence="7">LysR family transcriptional regulator</fullName>
    </submittedName>
</protein>
<dbReference type="RefSeq" id="WP_212685321.1">
    <property type="nucleotide sequence ID" value="NZ_JAGSPM010000010.1"/>
</dbReference>
<dbReference type="Proteomes" id="UP000680158">
    <property type="component" value="Unassembled WGS sequence"/>
</dbReference>
<evidence type="ECO:0000256" key="2">
    <source>
        <dbReference type="ARBA" id="ARBA00023015"/>
    </source>
</evidence>
<dbReference type="EMBL" id="JAGSPM010000010">
    <property type="protein sequence ID" value="MBR7747958.1"/>
    <property type="molecule type" value="Genomic_DNA"/>
</dbReference>
<dbReference type="InterPro" id="IPR036388">
    <property type="entry name" value="WH-like_DNA-bd_sf"/>
</dbReference>
<dbReference type="InterPro" id="IPR036390">
    <property type="entry name" value="WH_DNA-bd_sf"/>
</dbReference>
<keyword evidence="4" id="KW-0010">Activator</keyword>
<evidence type="ECO:0000313" key="7">
    <source>
        <dbReference type="EMBL" id="MBR7747958.1"/>
    </source>
</evidence>
<dbReference type="Gene3D" id="3.40.190.290">
    <property type="match status" value="1"/>
</dbReference>
<evidence type="ECO:0000256" key="3">
    <source>
        <dbReference type="ARBA" id="ARBA00023125"/>
    </source>
</evidence>
<dbReference type="PANTHER" id="PTHR30293:SF0">
    <property type="entry name" value="NITROGEN ASSIMILATION REGULATORY PROTEIN NAC"/>
    <property type="match status" value="1"/>
</dbReference>
<dbReference type="PROSITE" id="PS50931">
    <property type="entry name" value="HTH_LYSR"/>
    <property type="match status" value="1"/>
</dbReference>
<dbReference type="InterPro" id="IPR000847">
    <property type="entry name" value="LysR_HTH_N"/>
</dbReference>
<dbReference type="Pfam" id="PF00126">
    <property type="entry name" value="HTH_1"/>
    <property type="match status" value="1"/>
</dbReference>
<dbReference type="GO" id="GO:2000142">
    <property type="term" value="P:regulation of DNA-templated transcription initiation"/>
    <property type="evidence" value="ECO:0007669"/>
    <property type="project" value="TreeGrafter"/>
</dbReference>
<reference evidence="7 8" key="1">
    <citation type="submission" date="2021-04" db="EMBL/GenBank/DDBJ databases">
        <title>novel species isolated from subtropical streams in China.</title>
        <authorList>
            <person name="Lu H."/>
        </authorList>
    </citation>
    <scope>NUCLEOTIDE SEQUENCE [LARGE SCALE GENOMIC DNA]</scope>
    <source>
        <strain evidence="7 8">BYS107W</strain>
    </source>
</reference>
<dbReference type="AlphaFoldDB" id="A0A941DFJ0"/>
<name>A0A941DFJ0_9BURK</name>
<dbReference type="PANTHER" id="PTHR30293">
    <property type="entry name" value="TRANSCRIPTIONAL REGULATORY PROTEIN NAC-RELATED"/>
    <property type="match status" value="1"/>
</dbReference>
<evidence type="ECO:0000256" key="1">
    <source>
        <dbReference type="ARBA" id="ARBA00009437"/>
    </source>
</evidence>
<comment type="similarity">
    <text evidence="1">Belongs to the LysR transcriptional regulatory family.</text>
</comment>
<keyword evidence="2" id="KW-0805">Transcription regulation</keyword>
<evidence type="ECO:0000313" key="8">
    <source>
        <dbReference type="Proteomes" id="UP000680158"/>
    </source>
</evidence>
<gene>
    <name evidence="7" type="ORF">KDM92_15330</name>
</gene>
<keyword evidence="5" id="KW-0804">Transcription</keyword>
<dbReference type="InterPro" id="IPR005119">
    <property type="entry name" value="LysR_subst-bd"/>
</dbReference>
<dbReference type="PRINTS" id="PR00039">
    <property type="entry name" value="HTHLYSR"/>
</dbReference>
<dbReference type="SUPFAM" id="SSF53850">
    <property type="entry name" value="Periplasmic binding protein-like II"/>
    <property type="match status" value="1"/>
</dbReference>
<dbReference type="Gene3D" id="1.10.10.10">
    <property type="entry name" value="Winged helix-like DNA-binding domain superfamily/Winged helix DNA-binding domain"/>
    <property type="match status" value="1"/>
</dbReference>
<evidence type="ECO:0000259" key="6">
    <source>
        <dbReference type="PROSITE" id="PS50931"/>
    </source>
</evidence>
<keyword evidence="3" id="KW-0238">DNA-binding</keyword>
<dbReference type="SUPFAM" id="SSF46785">
    <property type="entry name" value="Winged helix' DNA-binding domain"/>
    <property type="match status" value="1"/>
</dbReference>
<organism evidence="7 8">
    <name type="scientific">Undibacterium baiyunense</name>
    <dbReference type="NCBI Taxonomy" id="2828731"/>
    <lineage>
        <taxon>Bacteria</taxon>
        <taxon>Pseudomonadati</taxon>
        <taxon>Pseudomonadota</taxon>
        <taxon>Betaproteobacteria</taxon>
        <taxon>Burkholderiales</taxon>
        <taxon>Oxalobacteraceae</taxon>
        <taxon>Undibacterium</taxon>
    </lineage>
</organism>
<feature type="domain" description="HTH lysR-type" evidence="6">
    <location>
        <begin position="1"/>
        <end position="58"/>
    </location>
</feature>
<accession>A0A941DFJ0</accession>
<keyword evidence="8" id="KW-1185">Reference proteome</keyword>
<dbReference type="GO" id="GO:0003700">
    <property type="term" value="F:DNA-binding transcription factor activity"/>
    <property type="evidence" value="ECO:0007669"/>
    <property type="project" value="InterPro"/>
</dbReference>